<dbReference type="PANTHER" id="PTHR12304">
    <property type="entry name" value="INOSINE-URIDINE PREFERRING NUCLEOSIDE HYDROLASE"/>
    <property type="match status" value="1"/>
</dbReference>
<comment type="caution">
    <text evidence="4">The sequence shown here is derived from an EMBL/GenBank/DDBJ whole genome shotgun (WGS) entry which is preliminary data.</text>
</comment>
<evidence type="ECO:0000313" key="4">
    <source>
        <dbReference type="EMBL" id="MCX5568006.1"/>
    </source>
</evidence>
<dbReference type="SUPFAM" id="SSF53590">
    <property type="entry name" value="Nucleoside hydrolase"/>
    <property type="match status" value="1"/>
</dbReference>
<evidence type="ECO:0000313" key="5">
    <source>
        <dbReference type="Proteomes" id="UP001144805"/>
    </source>
</evidence>
<dbReference type="GO" id="GO:0008477">
    <property type="term" value="F:purine nucleosidase activity"/>
    <property type="evidence" value="ECO:0007669"/>
    <property type="project" value="TreeGrafter"/>
</dbReference>
<dbReference type="RefSeq" id="WP_266336969.1">
    <property type="nucleotide sequence ID" value="NZ_JAPKNK010000001.1"/>
</dbReference>
<keyword evidence="2" id="KW-0326">Glycosidase</keyword>
<keyword evidence="5" id="KW-1185">Reference proteome</keyword>
<reference evidence="4" key="1">
    <citation type="submission" date="2022-11" db="EMBL/GenBank/DDBJ databases">
        <title>Biodiversity and phylogenetic relationships of bacteria.</title>
        <authorList>
            <person name="Machado R.A.R."/>
            <person name="Bhat A."/>
            <person name="Loulou A."/>
            <person name="Kallel S."/>
        </authorList>
    </citation>
    <scope>NUCLEOTIDE SEQUENCE</scope>
    <source>
        <strain evidence="4">K-TC2</strain>
    </source>
</reference>
<dbReference type="Gene3D" id="3.90.245.10">
    <property type="entry name" value="Ribonucleoside hydrolase-like"/>
    <property type="match status" value="1"/>
</dbReference>
<dbReference type="Pfam" id="PF01156">
    <property type="entry name" value="IU_nuc_hydro"/>
    <property type="match status" value="1"/>
</dbReference>
<dbReference type="AlphaFoldDB" id="A0A9X3DYY6"/>
<dbReference type="EMBL" id="JAPKNK010000001">
    <property type="protein sequence ID" value="MCX5568006.1"/>
    <property type="molecule type" value="Genomic_DNA"/>
</dbReference>
<sequence>MAEATSAPIKVIYDTDPGIDDAMALLFLEYAPSIDLVGITTVLGNASIDTTTRNALYMKQLFNLAAPVARGAGRPLAVPMVEEPHYIHGHNGLGDVPIPETLSVKEHELPAHRFIIDMVRKHPHEIVIVAVGRMTNLALALREDPGIAELVKEVVIMGGAFGFYGHSGNVTPVAEANIIGDPHAADEMFAAKWPVVAVGLDVTQECVMTTAYMEQLRDKGGKAGQFCWDISRFYEDFYRRATGIDGIFVHDSSAVAYLIDPSLFTTRSGPIKVVTEGIAIGQTIQKSALRSFPPSAWDGLPDQKICTAVDGQRFLDLYFDTIVKGAAERA</sequence>
<dbReference type="PANTHER" id="PTHR12304:SF4">
    <property type="entry name" value="URIDINE NUCLEOSIDASE"/>
    <property type="match status" value="1"/>
</dbReference>
<dbReference type="Proteomes" id="UP001144805">
    <property type="component" value="Unassembled WGS sequence"/>
</dbReference>
<protein>
    <submittedName>
        <fullName evidence="4">Nucleoside hydrolase</fullName>
    </submittedName>
</protein>
<name>A0A9X3DYY6_9HYPH</name>
<dbReference type="InterPro" id="IPR036452">
    <property type="entry name" value="Ribo_hydro-like"/>
</dbReference>
<gene>
    <name evidence="4" type="ORF">OSH07_02245</name>
</gene>
<evidence type="ECO:0000256" key="2">
    <source>
        <dbReference type="ARBA" id="ARBA00023295"/>
    </source>
</evidence>
<dbReference type="CDD" id="cd02650">
    <property type="entry name" value="nuc_hydro_CaPnhB"/>
    <property type="match status" value="1"/>
</dbReference>
<accession>A0A9X3DYY6</accession>
<evidence type="ECO:0000256" key="1">
    <source>
        <dbReference type="ARBA" id="ARBA00022801"/>
    </source>
</evidence>
<proteinExistence type="predicted"/>
<dbReference type="GO" id="GO:0006152">
    <property type="term" value="P:purine nucleoside catabolic process"/>
    <property type="evidence" value="ECO:0007669"/>
    <property type="project" value="TreeGrafter"/>
</dbReference>
<feature type="domain" description="Inosine/uridine-preferring nucleoside hydrolase" evidence="3">
    <location>
        <begin position="11"/>
        <end position="316"/>
    </location>
</feature>
<dbReference type="InterPro" id="IPR001910">
    <property type="entry name" value="Inosine/uridine_hydrolase_dom"/>
</dbReference>
<organism evidence="4 5">
    <name type="scientific">Kaistia nematophila</name>
    <dbReference type="NCBI Taxonomy" id="2994654"/>
    <lineage>
        <taxon>Bacteria</taxon>
        <taxon>Pseudomonadati</taxon>
        <taxon>Pseudomonadota</taxon>
        <taxon>Alphaproteobacteria</taxon>
        <taxon>Hyphomicrobiales</taxon>
        <taxon>Kaistiaceae</taxon>
        <taxon>Kaistia</taxon>
    </lineage>
</organism>
<dbReference type="GO" id="GO:0005829">
    <property type="term" value="C:cytosol"/>
    <property type="evidence" value="ECO:0007669"/>
    <property type="project" value="TreeGrafter"/>
</dbReference>
<dbReference type="InterPro" id="IPR023186">
    <property type="entry name" value="IUNH"/>
</dbReference>
<evidence type="ECO:0000259" key="3">
    <source>
        <dbReference type="Pfam" id="PF01156"/>
    </source>
</evidence>
<keyword evidence="1 4" id="KW-0378">Hydrolase</keyword>